<dbReference type="EMBL" id="JACCQK010000467">
    <property type="protein sequence ID" value="MBG0779845.1"/>
    <property type="molecule type" value="Genomic_DNA"/>
</dbReference>
<name>A0A931CVU2_9BACT</name>
<reference evidence="1" key="1">
    <citation type="submission" date="2020-07" db="EMBL/GenBank/DDBJ databases">
        <title>Severe corrosion of carbon steel in oil field produced water can be linked to methanogenic archaea containing a special type of NiFe hydrogenase.</title>
        <authorList>
            <person name="Lahme S."/>
            <person name="Mand J."/>
            <person name="Longwell J."/>
            <person name="Smith R."/>
            <person name="Enning D."/>
        </authorList>
    </citation>
    <scope>NUCLEOTIDE SEQUENCE</scope>
    <source>
        <strain evidence="1">MIC098Bin6</strain>
    </source>
</reference>
<dbReference type="Gene3D" id="3.10.20.30">
    <property type="match status" value="1"/>
</dbReference>
<dbReference type="InterPro" id="IPR010035">
    <property type="entry name" value="Thi_S"/>
</dbReference>
<sequence>MKIRLNGDETHTQALDLLALVKARNLDPSSLVIEHNHTLVRQTSWAETRLKEGDTIELLSFVGGG</sequence>
<comment type="caution">
    <text evidence="1">The sequence shown here is derived from an EMBL/GenBank/DDBJ whole genome shotgun (WGS) entry which is preliminary data.</text>
</comment>
<proteinExistence type="predicted"/>
<gene>
    <name evidence="1" type="primary">thiS</name>
    <name evidence="1" type="ORF">H0S81_07965</name>
</gene>
<dbReference type="Pfam" id="PF02597">
    <property type="entry name" value="ThiS"/>
    <property type="match status" value="1"/>
</dbReference>
<organism evidence="1 2">
    <name type="scientific">Desulfotignum balticum</name>
    <dbReference type="NCBI Taxonomy" id="115781"/>
    <lineage>
        <taxon>Bacteria</taxon>
        <taxon>Pseudomonadati</taxon>
        <taxon>Thermodesulfobacteriota</taxon>
        <taxon>Desulfobacteria</taxon>
        <taxon>Desulfobacterales</taxon>
        <taxon>Desulfobacteraceae</taxon>
        <taxon>Desulfotignum</taxon>
    </lineage>
</organism>
<dbReference type="PANTHER" id="PTHR34472:SF1">
    <property type="entry name" value="SULFUR CARRIER PROTEIN THIS"/>
    <property type="match status" value="1"/>
</dbReference>
<dbReference type="NCBIfam" id="TIGR01683">
    <property type="entry name" value="thiS"/>
    <property type="match status" value="1"/>
</dbReference>
<dbReference type="InterPro" id="IPR016155">
    <property type="entry name" value="Mopterin_synth/thiamin_S_b"/>
</dbReference>
<dbReference type="SUPFAM" id="SSF54285">
    <property type="entry name" value="MoaD/ThiS"/>
    <property type="match status" value="1"/>
</dbReference>
<dbReference type="AlphaFoldDB" id="A0A931CVU2"/>
<protein>
    <submittedName>
        <fullName evidence="1">Sulfur carrier protein ThiS</fullName>
    </submittedName>
</protein>
<evidence type="ECO:0000313" key="1">
    <source>
        <dbReference type="EMBL" id="MBG0779845.1"/>
    </source>
</evidence>
<dbReference type="InterPro" id="IPR003749">
    <property type="entry name" value="ThiS/MoaD-like"/>
</dbReference>
<dbReference type="CDD" id="cd00565">
    <property type="entry name" value="Ubl_ThiS"/>
    <property type="match status" value="1"/>
</dbReference>
<dbReference type="Proteomes" id="UP000706172">
    <property type="component" value="Unassembled WGS sequence"/>
</dbReference>
<dbReference type="InterPro" id="IPR012675">
    <property type="entry name" value="Beta-grasp_dom_sf"/>
</dbReference>
<dbReference type="PANTHER" id="PTHR34472">
    <property type="entry name" value="SULFUR CARRIER PROTEIN THIS"/>
    <property type="match status" value="1"/>
</dbReference>
<accession>A0A931CVU2</accession>
<evidence type="ECO:0000313" key="2">
    <source>
        <dbReference type="Proteomes" id="UP000706172"/>
    </source>
</evidence>